<keyword evidence="3" id="KW-0804">Transcription</keyword>
<evidence type="ECO:0000256" key="2">
    <source>
        <dbReference type="ARBA" id="ARBA00023125"/>
    </source>
</evidence>
<accession>A0ABS5TN50</accession>
<dbReference type="PANTHER" id="PTHR30055">
    <property type="entry name" value="HTH-TYPE TRANSCRIPTIONAL REGULATOR RUTR"/>
    <property type="match status" value="1"/>
</dbReference>
<organism evidence="6 7">
    <name type="scientific">Kineosporia corallincola</name>
    <dbReference type="NCBI Taxonomy" id="2835133"/>
    <lineage>
        <taxon>Bacteria</taxon>
        <taxon>Bacillati</taxon>
        <taxon>Actinomycetota</taxon>
        <taxon>Actinomycetes</taxon>
        <taxon>Kineosporiales</taxon>
        <taxon>Kineosporiaceae</taxon>
        <taxon>Kineosporia</taxon>
    </lineage>
</organism>
<dbReference type="EMBL" id="JAHBAY010000012">
    <property type="protein sequence ID" value="MBT0772521.1"/>
    <property type="molecule type" value="Genomic_DNA"/>
</dbReference>
<evidence type="ECO:0000256" key="3">
    <source>
        <dbReference type="ARBA" id="ARBA00023163"/>
    </source>
</evidence>
<feature type="DNA-binding region" description="H-T-H motif" evidence="4">
    <location>
        <begin position="35"/>
        <end position="54"/>
    </location>
</feature>
<gene>
    <name evidence="6" type="ORF">KIH74_26480</name>
</gene>
<dbReference type="PANTHER" id="PTHR30055:SF239">
    <property type="entry name" value="TRANSCRIPTIONAL REGULATORY PROTEIN"/>
    <property type="match status" value="1"/>
</dbReference>
<dbReference type="RefSeq" id="WP_214159054.1">
    <property type="nucleotide sequence ID" value="NZ_JAHBAY010000012.1"/>
</dbReference>
<comment type="caution">
    <text evidence="6">The sequence shown here is derived from an EMBL/GenBank/DDBJ whole genome shotgun (WGS) entry which is preliminary data.</text>
</comment>
<dbReference type="SUPFAM" id="SSF46689">
    <property type="entry name" value="Homeodomain-like"/>
    <property type="match status" value="1"/>
</dbReference>
<dbReference type="InterPro" id="IPR001647">
    <property type="entry name" value="HTH_TetR"/>
</dbReference>
<evidence type="ECO:0000256" key="1">
    <source>
        <dbReference type="ARBA" id="ARBA00023015"/>
    </source>
</evidence>
<evidence type="ECO:0000313" key="6">
    <source>
        <dbReference type="EMBL" id="MBT0772521.1"/>
    </source>
</evidence>
<evidence type="ECO:0000313" key="7">
    <source>
        <dbReference type="Proteomes" id="UP001197247"/>
    </source>
</evidence>
<dbReference type="SUPFAM" id="SSF48498">
    <property type="entry name" value="Tetracyclin repressor-like, C-terminal domain"/>
    <property type="match status" value="1"/>
</dbReference>
<keyword evidence="2 4" id="KW-0238">DNA-binding</keyword>
<dbReference type="InterPro" id="IPR050109">
    <property type="entry name" value="HTH-type_TetR-like_transc_reg"/>
</dbReference>
<keyword evidence="7" id="KW-1185">Reference proteome</keyword>
<dbReference type="InterPro" id="IPR009057">
    <property type="entry name" value="Homeodomain-like_sf"/>
</dbReference>
<name>A0ABS5TN50_9ACTN</name>
<dbReference type="PROSITE" id="PS50977">
    <property type="entry name" value="HTH_TETR_2"/>
    <property type="match status" value="1"/>
</dbReference>
<evidence type="ECO:0000256" key="4">
    <source>
        <dbReference type="PROSITE-ProRule" id="PRU00335"/>
    </source>
</evidence>
<dbReference type="Pfam" id="PF00440">
    <property type="entry name" value="TetR_N"/>
    <property type="match status" value="1"/>
</dbReference>
<evidence type="ECO:0000259" key="5">
    <source>
        <dbReference type="PROSITE" id="PS50977"/>
    </source>
</evidence>
<protein>
    <submittedName>
        <fullName evidence="6">TetR family transcriptional regulator</fullName>
    </submittedName>
</protein>
<proteinExistence type="predicted"/>
<dbReference type="InterPro" id="IPR004111">
    <property type="entry name" value="Repressor_TetR_C"/>
</dbReference>
<dbReference type="Proteomes" id="UP001197247">
    <property type="component" value="Unassembled WGS sequence"/>
</dbReference>
<reference evidence="6 7" key="1">
    <citation type="submission" date="2021-05" db="EMBL/GenBank/DDBJ databases">
        <title>Kineosporia and Streptomyces sp. nov. two new marine actinobacteria isolated from Coral.</title>
        <authorList>
            <person name="Buangrab K."/>
            <person name="Sutthacheep M."/>
            <person name="Yeemin T."/>
            <person name="Harunari E."/>
            <person name="Igarashi Y."/>
            <person name="Kanchanasin P."/>
            <person name="Tanasupawat S."/>
            <person name="Phongsopitanun W."/>
        </authorList>
    </citation>
    <scope>NUCLEOTIDE SEQUENCE [LARGE SCALE GENOMIC DNA]</scope>
    <source>
        <strain evidence="6 7">J2-2</strain>
    </source>
</reference>
<dbReference type="Gene3D" id="1.10.357.10">
    <property type="entry name" value="Tetracycline Repressor, domain 2"/>
    <property type="match status" value="1"/>
</dbReference>
<dbReference type="InterPro" id="IPR036271">
    <property type="entry name" value="Tet_transcr_reg_TetR-rel_C_sf"/>
</dbReference>
<keyword evidence="1" id="KW-0805">Transcription regulation</keyword>
<dbReference type="Pfam" id="PF02909">
    <property type="entry name" value="TetR_C_1"/>
    <property type="match status" value="1"/>
</dbReference>
<feature type="domain" description="HTH tetR-type" evidence="5">
    <location>
        <begin position="12"/>
        <end position="72"/>
    </location>
</feature>
<sequence length="210" mass="23134">MSPAPHTRPRPGLSPAVIVGAGRTLVEREGLEALTMRAVAAELNTAATSLYRHVADRDALLLAMLEQIAAGLPVDVPGRTPRRRLLNRLTGAHDYMAGHSWVMQILVRGELVAENAFRFSDACLHDFTEAGLSPRRALTAFGACWHLTVGELLERHPHLPPRQPTQRTRSISRIDPEQLPALARVRALDLPADRDDYRQQIEALVGAFVP</sequence>